<dbReference type="OrthoDB" id="9812571at2"/>
<keyword evidence="2 5" id="KW-0808">Transferase</keyword>
<keyword evidence="3" id="KW-0677">Repeat</keyword>
<dbReference type="Proteomes" id="UP000276309">
    <property type="component" value="Chromosome"/>
</dbReference>
<evidence type="ECO:0000256" key="1">
    <source>
        <dbReference type="ARBA" id="ARBA00007274"/>
    </source>
</evidence>
<accession>A0A3G2L7W4</accession>
<dbReference type="KEGG" id="emar:D1013_13690"/>
<evidence type="ECO:0000256" key="3">
    <source>
        <dbReference type="ARBA" id="ARBA00022737"/>
    </source>
</evidence>
<keyword evidence="4" id="KW-0012">Acyltransferase</keyword>
<keyword evidence="6" id="KW-1185">Reference proteome</keyword>
<dbReference type="EMBL" id="CP032050">
    <property type="protein sequence ID" value="AYN68354.1"/>
    <property type="molecule type" value="Genomic_DNA"/>
</dbReference>
<gene>
    <name evidence="5" type="ORF">D1013_13690</name>
</gene>
<dbReference type="Gene3D" id="2.160.10.10">
    <property type="entry name" value="Hexapeptide repeat proteins"/>
    <property type="match status" value="1"/>
</dbReference>
<organism evidence="5 6">
    <name type="scientific">Euzebyella marina</name>
    <dbReference type="NCBI Taxonomy" id="1761453"/>
    <lineage>
        <taxon>Bacteria</taxon>
        <taxon>Pseudomonadati</taxon>
        <taxon>Bacteroidota</taxon>
        <taxon>Flavobacteriia</taxon>
        <taxon>Flavobacteriales</taxon>
        <taxon>Flavobacteriaceae</taxon>
        <taxon>Euzebyella</taxon>
    </lineage>
</organism>
<dbReference type="AlphaFoldDB" id="A0A3G2L7W4"/>
<dbReference type="PANTHER" id="PTHR23416">
    <property type="entry name" value="SIALIC ACID SYNTHASE-RELATED"/>
    <property type="match status" value="1"/>
</dbReference>
<dbReference type="InterPro" id="IPR001451">
    <property type="entry name" value="Hexapep"/>
</dbReference>
<dbReference type="PANTHER" id="PTHR23416:SF23">
    <property type="entry name" value="ACETYLTRANSFERASE C18B11.09C-RELATED"/>
    <property type="match status" value="1"/>
</dbReference>
<evidence type="ECO:0000256" key="2">
    <source>
        <dbReference type="ARBA" id="ARBA00022679"/>
    </source>
</evidence>
<reference evidence="5 6" key="1">
    <citation type="submission" date="2018-08" db="EMBL/GenBank/DDBJ databases">
        <title>The reduced genetic potential of extracellular carbohydrate catabolism in Euzebyella marina RN62, a Flavobacteriia bacterium isolated from the hadal water.</title>
        <authorList>
            <person name="Xue C."/>
        </authorList>
    </citation>
    <scope>NUCLEOTIDE SEQUENCE [LARGE SCALE GENOMIC DNA]</scope>
    <source>
        <strain evidence="5 6">RN62</strain>
    </source>
</reference>
<evidence type="ECO:0000313" key="6">
    <source>
        <dbReference type="Proteomes" id="UP000276309"/>
    </source>
</evidence>
<evidence type="ECO:0000256" key="4">
    <source>
        <dbReference type="ARBA" id="ARBA00023315"/>
    </source>
</evidence>
<dbReference type="InterPro" id="IPR018357">
    <property type="entry name" value="Hexapep_transf_CS"/>
</dbReference>
<dbReference type="GO" id="GO:0008374">
    <property type="term" value="F:O-acyltransferase activity"/>
    <property type="evidence" value="ECO:0007669"/>
    <property type="project" value="TreeGrafter"/>
</dbReference>
<name>A0A3G2L7W4_9FLAO</name>
<sequence length="189" mass="20747">MNNSEKNIFERLISGESVPFNDPDYSQIGTAVNETKKLLVKLNNEVDDKEIRKLLSQIIDQRIDESTTVFTPFFTNYGKNIKLGKNIFINHACSFLDLGGITIDDNVMIAPRVNLTSESHPISVINRKTLTVGHIHIKQNAWIGVNATIFPGVTIGENSVVAAGAVVHQDVPNNTIVGGIPAKVIKQID</sequence>
<dbReference type="Pfam" id="PF14602">
    <property type="entry name" value="Hexapep_2"/>
    <property type="match status" value="1"/>
</dbReference>
<evidence type="ECO:0000313" key="5">
    <source>
        <dbReference type="EMBL" id="AYN68354.1"/>
    </source>
</evidence>
<comment type="similarity">
    <text evidence="1">Belongs to the transferase hexapeptide repeat family.</text>
</comment>
<dbReference type="RefSeq" id="WP_121849367.1">
    <property type="nucleotide sequence ID" value="NZ_CP032050.1"/>
</dbReference>
<proteinExistence type="inferred from homology"/>
<dbReference type="InterPro" id="IPR051159">
    <property type="entry name" value="Hexapeptide_acetyltransf"/>
</dbReference>
<dbReference type="InterPro" id="IPR011004">
    <property type="entry name" value="Trimer_LpxA-like_sf"/>
</dbReference>
<dbReference type="PROSITE" id="PS00101">
    <property type="entry name" value="HEXAPEP_TRANSFERASES"/>
    <property type="match status" value="1"/>
</dbReference>
<dbReference type="SUPFAM" id="SSF51161">
    <property type="entry name" value="Trimeric LpxA-like enzymes"/>
    <property type="match status" value="1"/>
</dbReference>
<protein>
    <submittedName>
        <fullName evidence="5">Sugar O-acetyltransferase</fullName>
    </submittedName>
</protein>